<feature type="region of interest" description="Disordered" evidence="1">
    <location>
        <begin position="60"/>
        <end position="81"/>
    </location>
</feature>
<sequence length="194" mass="21211">MSEFPSSIDREAASSLLLLSSGPFFFSSSSDRSGSEGKNFSVGESYGEGGLSLSFVSTGTRSCDSAISNNGSSRKSSEDGFMNFKIAKKRRTSVIWSSADLQPTHSKDPEFDDRSSDSREESCLSTGSSEISSTESRIKTITQEKPHRDSKKKESYRSSSVRRRAVKILELLKMGYVKRSGAGGKHEPFVYKVA</sequence>
<gene>
    <name evidence="2" type="ORF">TAV2_LOCUS13675</name>
</gene>
<feature type="compositionally biased region" description="Low complexity" evidence="1">
    <location>
        <begin position="123"/>
        <end position="135"/>
    </location>
</feature>
<keyword evidence="3" id="KW-1185">Reference proteome</keyword>
<organism evidence="2 3">
    <name type="scientific">Thlaspi arvense</name>
    <name type="common">Field penny-cress</name>
    <dbReference type="NCBI Taxonomy" id="13288"/>
    <lineage>
        <taxon>Eukaryota</taxon>
        <taxon>Viridiplantae</taxon>
        <taxon>Streptophyta</taxon>
        <taxon>Embryophyta</taxon>
        <taxon>Tracheophyta</taxon>
        <taxon>Spermatophyta</taxon>
        <taxon>Magnoliopsida</taxon>
        <taxon>eudicotyledons</taxon>
        <taxon>Gunneridae</taxon>
        <taxon>Pentapetalae</taxon>
        <taxon>rosids</taxon>
        <taxon>malvids</taxon>
        <taxon>Brassicales</taxon>
        <taxon>Brassicaceae</taxon>
        <taxon>Thlaspideae</taxon>
        <taxon>Thlaspi</taxon>
    </lineage>
</organism>
<dbReference type="EMBL" id="OU466860">
    <property type="protein sequence ID" value="CAH2058470.1"/>
    <property type="molecule type" value="Genomic_DNA"/>
</dbReference>
<evidence type="ECO:0000313" key="2">
    <source>
        <dbReference type="EMBL" id="CAH2058470.1"/>
    </source>
</evidence>
<name>A0AAU9S6M0_THLAR</name>
<dbReference type="Proteomes" id="UP000836841">
    <property type="component" value="Chromosome 4"/>
</dbReference>
<feature type="compositionally biased region" description="Polar residues" evidence="1">
    <location>
        <begin position="60"/>
        <end position="74"/>
    </location>
</feature>
<dbReference type="AlphaFoldDB" id="A0AAU9S6M0"/>
<evidence type="ECO:0000256" key="1">
    <source>
        <dbReference type="SAM" id="MobiDB-lite"/>
    </source>
</evidence>
<protein>
    <submittedName>
        <fullName evidence="2">Uncharacterized protein</fullName>
    </submittedName>
</protein>
<proteinExistence type="predicted"/>
<feature type="compositionally biased region" description="Basic and acidic residues" evidence="1">
    <location>
        <begin position="136"/>
        <end position="156"/>
    </location>
</feature>
<feature type="region of interest" description="Disordered" evidence="1">
    <location>
        <begin position="97"/>
        <end position="161"/>
    </location>
</feature>
<evidence type="ECO:0000313" key="3">
    <source>
        <dbReference type="Proteomes" id="UP000836841"/>
    </source>
</evidence>
<feature type="compositionally biased region" description="Basic and acidic residues" evidence="1">
    <location>
        <begin position="105"/>
        <end position="122"/>
    </location>
</feature>
<reference evidence="2 3" key="1">
    <citation type="submission" date="2022-03" db="EMBL/GenBank/DDBJ databases">
        <authorList>
            <person name="Nunn A."/>
            <person name="Chopra R."/>
            <person name="Nunn A."/>
            <person name="Contreras Garrido A."/>
        </authorList>
    </citation>
    <scope>NUCLEOTIDE SEQUENCE [LARGE SCALE GENOMIC DNA]</scope>
</reference>
<accession>A0AAU9S6M0</accession>